<proteinExistence type="predicted"/>
<dbReference type="Gene3D" id="3.30.70.330">
    <property type="match status" value="1"/>
</dbReference>
<dbReference type="GO" id="GO:0005634">
    <property type="term" value="C:nucleus"/>
    <property type="evidence" value="ECO:0007669"/>
    <property type="project" value="UniProtKB-SubCell"/>
</dbReference>
<evidence type="ECO:0000256" key="5">
    <source>
        <dbReference type="ARBA" id="ARBA00023187"/>
    </source>
</evidence>
<keyword evidence="14" id="KW-1185">Reference proteome</keyword>
<dbReference type="PANTHER" id="PTHR48028:SF4">
    <property type="entry name" value="SC35-LIKE SPLICING FACTOR"/>
    <property type="match status" value="1"/>
</dbReference>
<evidence type="ECO:0000256" key="11">
    <source>
        <dbReference type="SAM" id="MobiDB-lite"/>
    </source>
</evidence>
<evidence type="ECO:0000256" key="2">
    <source>
        <dbReference type="ARBA" id="ARBA00015058"/>
    </source>
</evidence>
<dbReference type="SMART" id="SM00360">
    <property type="entry name" value="RRM"/>
    <property type="match status" value="1"/>
</dbReference>
<dbReference type="Pfam" id="PF00076">
    <property type="entry name" value="RRM_1"/>
    <property type="match status" value="1"/>
</dbReference>
<feature type="compositionally biased region" description="Basic residues" evidence="11">
    <location>
        <begin position="109"/>
        <end position="120"/>
    </location>
</feature>
<dbReference type="EMBL" id="JWZT01003124">
    <property type="protein sequence ID" value="KII67651.1"/>
    <property type="molecule type" value="Genomic_DNA"/>
</dbReference>
<evidence type="ECO:0000256" key="8">
    <source>
        <dbReference type="ARBA" id="ARBA00029667"/>
    </source>
</evidence>
<evidence type="ECO:0000313" key="13">
    <source>
        <dbReference type="EMBL" id="KII67651.1"/>
    </source>
</evidence>
<keyword evidence="5" id="KW-0508">mRNA splicing</keyword>
<feature type="region of interest" description="Disordered" evidence="11">
    <location>
        <begin position="105"/>
        <end position="137"/>
    </location>
</feature>
<sequence>MRSRRDFFSGVPVDINKMYSVKLDNLSSKTRVHDLELLFSPFGKIGDIYMPRDSMNGRPCGFAFVRYYNVKEGDRAIKEMDGKRVDSKVISVSWAKNERLVKRDDRSYVGRKRSDKRRSYTPRSESVSSRSRSRSPK</sequence>
<dbReference type="InterPro" id="IPR000504">
    <property type="entry name" value="RRM_dom"/>
</dbReference>
<evidence type="ECO:0000256" key="7">
    <source>
        <dbReference type="ARBA" id="ARBA00029589"/>
    </source>
</evidence>
<dbReference type="SUPFAM" id="SSF54928">
    <property type="entry name" value="RNA-binding domain, RBD"/>
    <property type="match status" value="1"/>
</dbReference>
<feature type="domain" description="RRM" evidence="12">
    <location>
        <begin position="19"/>
        <end position="97"/>
    </location>
</feature>
<dbReference type="AlphaFoldDB" id="A0A0C2MKD2"/>
<evidence type="ECO:0000259" key="12">
    <source>
        <dbReference type="PROSITE" id="PS50102"/>
    </source>
</evidence>
<evidence type="ECO:0000256" key="1">
    <source>
        <dbReference type="ARBA" id="ARBA00004123"/>
    </source>
</evidence>
<dbReference type="PROSITE" id="PS50102">
    <property type="entry name" value="RRM"/>
    <property type="match status" value="1"/>
</dbReference>
<evidence type="ECO:0000256" key="6">
    <source>
        <dbReference type="ARBA" id="ARBA00023242"/>
    </source>
</evidence>
<name>A0A0C2MKD2_THEKT</name>
<dbReference type="Proteomes" id="UP000031668">
    <property type="component" value="Unassembled WGS sequence"/>
</dbReference>
<keyword evidence="4 10" id="KW-0694">RNA-binding</keyword>
<keyword evidence="3" id="KW-0507">mRNA processing</keyword>
<dbReference type="PANTHER" id="PTHR48028">
    <property type="entry name" value="GLYCINE-RICH RNA-BINDING PROTEIN RZ1A"/>
    <property type="match status" value="1"/>
</dbReference>
<dbReference type="InterPro" id="IPR035979">
    <property type="entry name" value="RBD_domain_sf"/>
</dbReference>
<dbReference type="GO" id="GO:0003723">
    <property type="term" value="F:RNA binding"/>
    <property type="evidence" value="ECO:0007669"/>
    <property type="project" value="UniProtKB-UniRule"/>
</dbReference>
<dbReference type="OMA" id="SWAKNER"/>
<accession>A0A0C2MKD2</accession>
<keyword evidence="6" id="KW-0539">Nucleus</keyword>
<dbReference type="OrthoDB" id="8093034at2759"/>
<dbReference type="GO" id="GO:0006397">
    <property type="term" value="P:mRNA processing"/>
    <property type="evidence" value="ECO:0007669"/>
    <property type="project" value="UniProtKB-KW"/>
</dbReference>
<gene>
    <name evidence="13" type="ORF">RF11_04524</name>
</gene>
<organism evidence="13 14">
    <name type="scientific">Thelohanellus kitauei</name>
    <name type="common">Myxosporean</name>
    <dbReference type="NCBI Taxonomy" id="669202"/>
    <lineage>
        <taxon>Eukaryota</taxon>
        <taxon>Metazoa</taxon>
        <taxon>Cnidaria</taxon>
        <taxon>Myxozoa</taxon>
        <taxon>Myxosporea</taxon>
        <taxon>Bivalvulida</taxon>
        <taxon>Platysporina</taxon>
        <taxon>Myxobolidae</taxon>
        <taxon>Thelohanellus</taxon>
    </lineage>
</organism>
<dbReference type="GO" id="GO:0008380">
    <property type="term" value="P:RNA splicing"/>
    <property type="evidence" value="ECO:0007669"/>
    <property type="project" value="UniProtKB-KW"/>
</dbReference>
<reference evidence="13 14" key="1">
    <citation type="journal article" date="2014" name="Genome Biol. Evol.">
        <title>The genome of the myxosporean Thelohanellus kitauei shows adaptations to nutrient acquisition within its fish host.</title>
        <authorList>
            <person name="Yang Y."/>
            <person name="Xiong J."/>
            <person name="Zhou Z."/>
            <person name="Huo F."/>
            <person name="Miao W."/>
            <person name="Ran C."/>
            <person name="Liu Y."/>
            <person name="Zhang J."/>
            <person name="Feng J."/>
            <person name="Wang M."/>
            <person name="Wang M."/>
            <person name="Wang L."/>
            <person name="Yao B."/>
        </authorList>
    </citation>
    <scope>NUCLEOTIDE SEQUENCE [LARGE SCALE GENOMIC DNA]</scope>
    <source>
        <strain evidence="13">Wuqing</strain>
    </source>
</reference>
<dbReference type="InterPro" id="IPR012677">
    <property type="entry name" value="Nucleotide-bd_a/b_plait_sf"/>
</dbReference>
<evidence type="ECO:0000256" key="3">
    <source>
        <dbReference type="ARBA" id="ARBA00022664"/>
    </source>
</evidence>
<comment type="subcellular location">
    <subcellularLocation>
        <location evidence="1">Nucleus</location>
    </subcellularLocation>
</comment>
<feature type="compositionally biased region" description="Low complexity" evidence="11">
    <location>
        <begin position="121"/>
        <end position="130"/>
    </location>
</feature>
<evidence type="ECO:0000313" key="14">
    <source>
        <dbReference type="Proteomes" id="UP000031668"/>
    </source>
</evidence>
<dbReference type="InterPro" id="IPR051106">
    <property type="entry name" value="RNA-bind/splicing_reg"/>
</dbReference>
<evidence type="ECO:0000256" key="10">
    <source>
        <dbReference type="PROSITE-ProRule" id="PRU00176"/>
    </source>
</evidence>
<comment type="caution">
    <text evidence="13">The sequence shown here is derived from an EMBL/GenBank/DDBJ whole genome shotgun (WGS) entry which is preliminary data.</text>
</comment>
<evidence type="ECO:0000256" key="9">
    <source>
        <dbReference type="ARBA" id="ARBA00032663"/>
    </source>
</evidence>
<protein>
    <recommendedName>
        <fullName evidence="2">Serine/arginine-rich splicing factor 2</fullName>
    </recommendedName>
    <alternativeName>
        <fullName evidence="9">Splicing component, 35 kDa</fullName>
    </alternativeName>
    <alternativeName>
        <fullName evidence="8">Splicing factor SC35</fullName>
    </alternativeName>
    <alternativeName>
        <fullName evidence="7">Splicing factor, arginine/serine-rich 2</fullName>
    </alternativeName>
</protein>
<evidence type="ECO:0000256" key="4">
    <source>
        <dbReference type="ARBA" id="ARBA00022884"/>
    </source>
</evidence>